<sequence length="167" mass="18366">MTTHHPNPPPIIPSNLPVLMDTSFFNDSFIKKANNKKKKKSKQVPKLVTPSEVVAPHVPIDMLVDISEPATAPIVTTLTKDNALQISIPQEILDITFNEIVNESIDMIVDQLDSTHLSSSLPNLPTDQLSTRYRSPLSFTGILDKSHSFTPSPTSSSQVDSSIHPFL</sequence>
<reference evidence="2 3" key="1">
    <citation type="submission" date="2018-06" db="EMBL/GenBank/DDBJ databases">
        <title>Comparative genomics reveals the genomic features of Rhizophagus irregularis, R. cerebriforme, R. diaphanum and Gigaspora rosea, and their symbiotic lifestyle signature.</title>
        <authorList>
            <person name="Morin E."/>
            <person name="San Clemente H."/>
            <person name="Chen E.C.H."/>
            <person name="De La Providencia I."/>
            <person name="Hainaut M."/>
            <person name="Kuo A."/>
            <person name="Kohler A."/>
            <person name="Murat C."/>
            <person name="Tang N."/>
            <person name="Roy S."/>
            <person name="Loubradou J."/>
            <person name="Henrissat B."/>
            <person name="Grigoriev I.V."/>
            <person name="Corradi N."/>
            <person name="Roux C."/>
            <person name="Martin F.M."/>
        </authorList>
    </citation>
    <scope>NUCLEOTIDE SEQUENCE [LARGE SCALE GENOMIC DNA]</scope>
    <source>
        <strain evidence="2 3">DAOM 227022</strain>
    </source>
</reference>
<dbReference type="AlphaFoldDB" id="A0A397SMC5"/>
<gene>
    <name evidence="2" type="ORF">C1645_740196</name>
</gene>
<name>A0A397SMC5_9GLOM</name>
<proteinExistence type="predicted"/>
<protein>
    <submittedName>
        <fullName evidence="2">Uncharacterized protein</fullName>
    </submittedName>
</protein>
<keyword evidence="3" id="KW-1185">Reference proteome</keyword>
<feature type="compositionally biased region" description="Low complexity" evidence="1">
    <location>
        <begin position="148"/>
        <end position="157"/>
    </location>
</feature>
<organism evidence="2 3">
    <name type="scientific">Glomus cerebriforme</name>
    <dbReference type="NCBI Taxonomy" id="658196"/>
    <lineage>
        <taxon>Eukaryota</taxon>
        <taxon>Fungi</taxon>
        <taxon>Fungi incertae sedis</taxon>
        <taxon>Mucoromycota</taxon>
        <taxon>Glomeromycotina</taxon>
        <taxon>Glomeromycetes</taxon>
        <taxon>Glomerales</taxon>
        <taxon>Glomeraceae</taxon>
        <taxon>Glomus</taxon>
    </lineage>
</organism>
<evidence type="ECO:0000256" key="1">
    <source>
        <dbReference type="SAM" id="MobiDB-lite"/>
    </source>
</evidence>
<dbReference type="EMBL" id="QKYT01000312">
    <property type="protein sequence ID" value="RIA87360.1"/>
    <property type="molecule type" value="Genomic_DNA"/>
</dbReference>
<feature type="region of interest" description="Disordered" evidence="1">
    <location>
        <begin position="148"/>
        <end position="167"/>
    </location>
</feature>
<dbReference type="Proteomes" id="UP000265703">
    <property type="component" value="Unassembled WGS sequence"/>
</dbReference>
<evidence type="ECO:0000313" key="3">
    <source>
        <dbReference type="Proteomes" id="UP000265703"/>
    </source>
</evidence>
<comment type="caution">
    <text evidence="2">The sequence shown here is derived from an EMBL/GenBank/DDBJ whole genome shotgun (WGS) entry which is preliminary data.</text>
</comment>
<accession>A0A397SMC5</accession>
<evidence type="ECO:0000313" key="2">
    <source>
        <dbReference type="EMBL" id="RIA87360.1"/>
    </source>
</evidence>